<evidence type="ECO:0000313" key="2">
    <source>
        <dbReference type="Proteomes" id="UP000746471"/>
    </source>
</evidence>
<keyword evidence="2" id="KW-1185">Reference proteome</keyword>
<dbReference type="SUPFAM" id="SSF109854">
    <property type="entry name" value="DinB/YfiT-like putative metalloenzymes"/>
    <property type="match status" value="1"/>
</dbReference>
<dbReference type="InterPro" id="IPR034660">
    <property type="entry name" value="DinB/YfiT-like"/>
</dbReference>
<dbReference type="Proteomes" id="UP000746471">
    <property type="component" value="Unassembled WGS sequence"/>
</dbReference>
<proteinExistence type="predicted"/>
<name>A0ABS5PSI9_9FIRM</name>
<evidence type="ECO:0000313" key="1">
    <source>
        <dbReference type="EMBL" id="MBS7527027.1"/>
    </source>
</evidence>
<gene>
    <name evidence="1" type="ORF">KHM83_10075</name>
</gene>
<organism evidence="1 2">
    <name type="scientific">Fusibacter paucivorans</name>
    <dbReference type="NCBI Taxonomy" id="76009"/>
    <lineage>
        <taxon>Bacteria</taxon>
        <taxon>Bacillati</taxon>
        <taxon>Bacillota</taxon>
        <taxon>Clostridia</taxon>
        <taxon>Eubacteriales</taxon>
        <taxon>Eubacteriales Family XII. Incertae Sedis</taxon>
        <taxon>Fusibacter</taxon>
    </lineage>
</organism>
<dbReference type="EMBL" id="JAHBCL010000015">
    <property type="protein sequence ID" value="MBS7527027.1"/>
    <property type="molecule type" value="Genomic_DNA"/>
</dbReference>
<dbReference type="Gene3D" id="1.20.120.450">
    <property type="entry name" value="dinb family like domain"/>
    <property type="match status" value="1"/>
</dbReference>
<dbReference type="RefSeq" id="WP_213236888.1">
    <property type="nucleotide sequence ID" value="NZ_JAHBCL010000015.1"/>
</dbReference>
<sequence length="141" mass="15948">MEVLVEKLQQAFQLTSDLVEGLEASQLSLGLGELPSNRIGEQLWCVVGARESYFKAIQKSEWAGFNCSLINVASKPEIIERLQLTQSDIIAFLSGKTLSDKQVDLVIDLLTHEIQHHGQLIRYLYGNGIKFPKSWRQKYSL</sequence>
<evidence type="ECO:0008006" key="3">
    <source>
        <dbReference type="Google" id="ProtNLM"/>
    </source>
</evidence>
<comment type="caution">
    <text evidence="1">The sequence shown here is derived from an EMBL/GenBank/DDBJ whole genome shotgun (WGS) entry which is preliminary data.</text>
</comment>
<reference evidence="1 2" key="1">
    <citation type="submission" date="2021-05" db="EMBL/GenBank/DDBJ databases">
        <title>Fusibacter ferrireducens sp. nov., an anaerobic, sulfur- and Fe-reducing bacterium isolated from the mangrove sediment.</title>
        <authorList>
            <person name="Qiu D."/>
        </authorList>
    </citation>
    <scope>NUCLEOTIDE SEQUENCE [LARGE SCALE GENOMIC DNA]</scope>
    <source>
        <strain evidence="1 2">DSM 12116</strain>
    </source>
</reference>
<protein>
    <recommendedName>
        <fullName evidence="3">DinB family protein</fullName>
    </recommendedName>
</protein>
<accession>A0ABS5PSI9</accession>